<keyword evidence="6 8" id="KW-0472">Membrane</keyword>
<dbReference type="Pfam" id="PF03743">
    <property type="entry name" value="TrbI"/>
    <property type="match status" value="1"/>
</dbReference>
<evidence type="ECO:0000313" key="10">
    <source>
        <dbReference type="Proteomes" id="UP000001726"/>
    </source>
</evidence>
<evidence type="ECO:0000256" key="7">
    <source>
        <dbReference type="SAM" id="MobiDB-lite"/>
    </source>
</evidence>
<reference evidence="9 10" key="1">
    <citation type="journal article" date="2008" name="Environ. Microbiol.">
        <title>The genome of Erwinia tasmaniensis strain Et1/99, a non-pathogenic bacterium in the genus Erwinia.</title>
        <authorList>
            <person name="Kube M."/>
            <person name="Migdoll A.M."/>
            <person name="Mueller I."/>
            <person name="Kuhl H."/>
            <person name="Beck A."/>
            <person name="Reinhardt R."/>
            <person name="Geider K."/>
        </authorList>
    </citation>
    <scope>NUCLEOTIDE SEQUENCE [LARGE SCALE GENOMIC DNA]</scope>
    <source>
        <strain evidence="10">DSM 17950 / CFBP 7177 / CIP 109463 / NCPPB 4357 / Et1/99</strain>
        <plasmid evidence="10">pET35</plasmid>
    </source>
</reference>
<feature type="region of interest" description="Disordered" evidence="7">
    <location>
        <begin position="68"/>
        <end position="90"/>
    </location>
</feature>
<feature type="region of interest" description="Disordered" evidence="7">
    <location>
        <begin position="181"/>
        <end position="200"/>
    </location>
</feature>
<sequence length="407" mass="43289">MTDQNKDDIGAIPSIDNDRDDVNLQGVKGKRKSNGLLSSILIFGGAVILIIGLAGWFIYKAVHKDTSIDVGKPADPTLTKNSGDDSGNKGVDKLMATIAQRKAAQDAAAEQAKQDEEKRRLAEEEAKRKQLMDELAAKGRLEQGNGTGQQGAGANGGNNEQPMTPEMRKLQGKGLVFAGADGKGAGKGENAPEGFGGGLNDSLRGGTYANGQASILRNRNLLLGMGSVLPCVLQTKIVTTYQGLPICQLTKNIYSNDGSTLLLEAGTKFYGEIQKALLQGQARVFVNWTTAETPKGIRVRIDALGVDGLGAAGIPAWVDLHFWERFGGAIMLSFIQDGIATAANRASKDSNNNSISVDNTQDAAKDMANTALENTINIPPTGYVNQGELISIIVPRDTYFNNVYEVH</sequence>
<dbReference type="Proteomes" id="UP000001726">
    <property type="component" value="Plasmid pET35"/>
</dbReference>
<dbReference type="RefSeq" id="WP_012443169.1">
    <property type="nucleotide sequence ID" value="NC_010696.1"/>
</dbReference>
<organism evidence="9 10">
    <name type="scientific">Erwinia tasmaniensis (strain DSM 17950 / CFBP 7177 / CIP 109463 / NCPPB 4357 / Et1/99)</name>
    <dbReference type="NCBI Taxonomy" id="465817"/>
    <lineage>
        <taxon>Bacteria</taxon>
        <taxon>Pseudomonadati</taxon>
        <taxon>Pseudomonadota</taxon>
        <taxon>Gammaproteobacteria</taxon>
        <taxon>Enterobacterales</taxon>
        <taxon>Erwiniaceae</taxon>
        <taxon>Erwinia</taxon>
    </lineage>
</organism>
<feature type="compositionally biased region" description="Basic and acidic residues" evidence="7">
    <location>
        <begin position="112"/>
        <end position="127"/>
    </location>
</feature>
<feature type="transmembrane region" description="Helical" evidence="8">
    <location>
        <begin position="36"/>
        <end position="59"/>
    </location>
</feature>
<evidence type="ECO:0000313" key="9">
    <source>
        <dbReference type="EMBL" id="CAO94812.1"/>
    </source>
</evidence>
<keyword evidence="9" id="KW-0614">Plasmid</keyword>
<dbReference type="Gene3D" id="2.40.128.260">
    <property type="entry name" value="Type IV secretion system, VirB10/TraB/TrbI"/>
    <property type="match status" value="2"/>
</dbReference>
<evidence type="ECO:0000256" key="4">
    <source>
        <dbReference type="ARBA" id="ARBA00022692"/>
    </source>
</evidence>
<accession>B2VAS8</accession>
<feature type="compositionally biased region" description="Gly residues" evidence="7">
    <location>
        <begin position="145"/>
        <end position="156"/>
    </location>
</feature>
<comment type="subcellular location">
    <subcellularLocation>
        <location evidence="1">Cell membrane</location>
        <topology evidence="1">Single-pass membrane protein</topology>
    </subcellularLocation>
</comment>
<evidence type="ECO:0000256" key="8">
    <source>
        <dbReference type="SAM" id="Phobius"/>
    </source>
</evidence>
<keyword evidence="5 8" id="KW-1133">Transmembrane helix</keyword>
<name>B2VAS8_ERWT9</name>
<proteinExistence type="inferred from homology"/>
<dbReference type="HOGENOM" id="CLU_041899_6_1_6"/>
<keyword evidence="4 8" id="KW-0812">Transmembrane</keyword>
<geneLocation type="plasmid" evidence="9 10">
    <name>pET35</name>
</geneLocation>
<dbReference type="GO" id="GO:0005886">
    <property type="term" value="C:plasma membrane"/>
    <property type="evidence" value="ECO:0007669"/>
    <property type="project" value="UniProtKB-SubCell"/>
</dbReference>
<evidence type="ECO:0000256" key="3">
    <source>
        <dbReference type="ARBA" id="ARBA00022475"/>
    </source>
</evidence>
<keyword evidence="10" id="KW-1185">Reference proteome</keyword>
<evidence type="ECO:0000256" key="2">
    <source>
        <dbReference type="ARBA" id="ARBA00010265"/>
    </source>
</evidence>
<comment type="similarity">
    <text evidence="2">Belongs to the TrbI/VirB10 family.</text>
</comment>
<dbReference type="eggNOG" id="COG2948">
    <property type="taxonomic scope" value="Bacteria"/>
</dbReference>
<gene>
    <name evidence="9" type="primary">traI</name>
    <name evidence="9" type="ordered locus">ETA_pET350120</name>
</gene>
<dbReference type="InterPro" id="IPR042217">
    <property type="entry name" value="T4SS_VirB10/TrbI"/>
</dbReference>
<keyword evidence="3" id="KW-1003">Cell membrane</keyword>
<dbReference type="CDD" id="cd16429">
    <property type="entry name" value="VirB10"/>
    <property type="match status" value="1"/>
</dbReference>
<dbReference type="OrthoDB" id="9766860at2"/>
<dbReference type="InterPro" id="IPR005498">
    <property type="entry name" value="T4SS_VirB10/TraB/TrbI"/>
</dbReference>
<dbReference type="EMBL" id="CU468130">
    <property type="protein sequence ID" value="CAO94812.1"/>
    <property type="molecule type" value="Genomic_DNA"/>
</dbReference>
<feature type="compositionally biased region" description="Low complexity" evidence="7">
    <location>
        <begin position="102"/>
        <end position="111"/>
    </location>
</feature>
<dbReference type="AlphaFoldDB" id="B2VAS8"/>
<dbReference type="NCBIfam" id="NF038091">
    <property type="entry name" value="T4SS_VirB10"/>
    <property type="match status" value="1"/>
</dbReference>
<feature type="region of interest" description="Disordered" evidence="7">
    <location>
        <begin position="102"/>
        <end position="127"/>
    </location>
</feature>
<dbReference type="KEGG" id="eta:ETA_pET350120"/>
<evidence type="ECO:0000256" key="1">
    <source>
        <dbReference type="ARBA" id="ARBA00004162"/>
    </source>
</evidence>
<dbReference type="InterPro" id="IPR047695">
    <property type="entry name" value="T4SS_VirB10/PtlG"/>
</dbReference>
<evidence type="ECO:0000256" key="6">
    <source>
        <dbReference type="ARBA" id="ARBA00023136"/>
    </source>
</evidence>
<evidence type="ECO:0000256" key="5">
    <source>
        <dbReference type="ARBA" id="ARBA00022989"/>
    </source>
</evidence>
<protein>
    <submittedName>
        <fullName evidence="9">Conjugal transfer protein TraI</fullName>
    </submittedName>
</protein>
<feature type="region of interest" description="Disordered" evidence="7">
    <location>
        <begin position="141"/>
        <end position="165"/>
    </location>
</feature>